<organism evidence="2 3">
    <name type="scientific">Octopus vulgaris</name>
    <name type="common">Common octopus</name>
    <dbReference type="NCBI Taxonomy" id="6645"/>
    <lineage>
        <taxon>Eukaryota</taxon>
        <taxon>Metazoa</taxon>
        <taxon>Spiralia</taxon>
        <taxon>Lophotrochozoa</taxon>
        <taxon>Mollusca</taxon>
        <taxon>Cephalopoda</taxon>
        <taxon>Coleoidea</taxon>
        <taxon>Octopodiformes</taxon>
        <taxon>Octopoda</taxon>
        <taxon>Incirrata</taxon>
        <taxon>Octopodidae</taxon>
        <taxon>Octopus</taxon>
    </lineage>
</organism>
<proteinExistence type="predicted"/>
<dbReference type="AlphaFoldDB" id="A0AA36EWZ5"/>
<dbReference type="SUPFAM" id="SSF52402">
    <property type="entry name" value="Adenine nucleotide alpha hydrolases-like"/>
    <property type="match status" value="1"/>
</dbReference>
<reference evidence="2" key="1">
    <citation type="submission" date="2023-08" db="EMBL/GenBank/DDBJ databases">
        <authorList>
            <person name="Alioto T."/>
            <person name="Alioto T."/>
            <person name="Gomez Garrido J."/>
        </authorList>
    </citation>
    <scope>NUCLEOTIDE SEQUENCE</scope>
</reference>
<dbReference type="InterPro" id="IPR006016">
    <property type="entry name" value="UspA"/>
</dbReference>
<dbReference type="PANTHER" id="PTHR31964">
    <property type="entry name" value="ADENINE NUCLEOTIDE ALPHA HYDROLASES-LIKE SUPERFAMILY PROTEIN"/>
    <property type="match status" value="1"/>
</dbReference>
<dbReference type="InterPro" id="IPR014729">
    <property type="entry name" value="Rossmann-like_a/b/a_fold"/>
</dbReference>
<dbReference type="CDD" id="cd23659">
    <property type="entry name" value="USP_At3g01520-like"/>
    <property type="match status" value="1"/>
</dbReference>
<gene>
    <name evidence="2" type="ORF">OCTVUL_1B007739</name>
</gene>
<sequence length="146" mass="15931">MAQERTIVIAVDGSSDSEYAFNWTIENILKENDYLICAHCPEPMPLTTGDPVAISNQFKVIEDGVQHLIAKFAEILKKKSIKGKVLRLTGKPKEAIIAASKEEKANMIVTGTRGLGIVGRTILGSVSDYVAHNAQIPVVIVRKEKS</sequence>
<protein>
    <submittedName>
        <fullName evidence="2">Stress USP-like</fullName>
    </submittedName>
</protein>
<dbReference type="EMBL" id="OX597814">
    <property type="protein sequence ID" value="CAI9715118.1"/>
    <property type="molecule type" value="Genomic_DNA"/>
</dbReference>
<evidence type="ECO:0000313" key="3">
    <source>
        <dbReference type="Proteomes" id="UP001162480"/>
    </source>
</evidence>
<dbReference type="Gene3D" id="3.40.50.620">
    <property type="entry name" value="HUPs"/>
    <property type="match status" value="1"/>
</dbReference>
<dbReference type="PANTHER" id="PTHR31964:SF113">
    <property type="entry name" value="USPA DOMAIN-CONTAINING PROTEIN"/>
    <property type="match status" value="1"/>
</dbReference>
<name>A0AA36EWZ5_OCTVU</name>
<dbReference type="PRINTS" id="PR01438">
    <property type="entry name" value="UNVRSLSTRESS"/>
</dbReference>
<dbReference type="Pfam" id="PF00582">
    <property type="entry name" value="Usp"/>
    <property type="match status" value="1"/>
</dbReference>
<evidence type="ECO:0000259" key="1">
    <source>
        <dbReference type="Pfam" id="PF00582"/>
    </source>
</evidence>
<keyword evidence="3" id="KW-1185">Reference proteome</keyword>
<dbReference type="InterPro" id="IPR006015">
    <property type="entry name" value="Universal_stress_UspA"/>
</dbReference>
<accession>A0AA36EWZ5</accession>
<feature type="domain" description="UspA" evidence="1">
    <location>
        <begin position="5"/>
        <end position="142"/>
    </location>
</feature>
<evidence type="ECO:0000313" key="2">
    <source>
        <dbReference type="EMBL" id="CAI9715118.1"/>
    </source>
</evidence>
<dbReference type="Proteomes" id="UP001162480">
    <property type="component" value="Chromosome 1"/>
</dbReference>